<evidence type="ECO:0000313" key="2">
    <source>
        <dbReference type="Proteomes" id="UP000204551"/>
    </source>
</evidence>
<sequence length="135" mass="15340">MLYIMKQLTYVFVLFLLSCGKDEDTLPLITNELLGKWQLEATKISPGDIVENWTTVMNGPIFEFKANGSYTHNEKACGGIVNGIYSTNESVLTLRYHCENNAIETNFNMSFAEGRLILSNVGCIEECSYKYRKME</sequence>
<proteinExistence type="predicted"/>
<organism evidence="1 2">
    <name type="scientific">Arenibacter algicola</name>
    <dbReference type="NCBI Taxonomy" id="616991"/>
    <lineage>
        <taxon>Bacteria</taxon>
        <taxon>Pseudomonadati</taxon>
        <taxon>Bacteroidota</taxon>
        <taxon>Flavobacteriia</taxon>
        <taxon>Flavobacteriales</taxon>
        <taxon>Flavobacteriaceae</taxon>
        <taxon>Arenibacter</taxon>
    </lineage>
</organism>
<protein>
    <recommendedName>
        <fullName evidence="3">Lipocalin-like domain-containing protein</fullName>
    </recommendedName>
</protein>
<evidence type="ECO:0008006" key="3">
    <source>
        <dbReference type="Google" id="ProtNLM"/>
    </source>
</evidence>
<dbReference type="EMBL" id="CP022515">
    <property type="protein sequence ID" value="ASO07033.1"/>
    <property type="molecule type" value="Genomic_DNA"/>
</dbReference>
<name>A0A221V0I5_9FLAO</name>
<reference evidence="1 2" key="1">
    <citation type="submission" date="2017-07" db="EMBL/GenBank/DDBJ databases">
        <title>Genome Sequence of Arenibacter algicola Strain SMS7 Isolated from a culture of the Diatom Skeletonema marinoi.</title>
        <authorList>
            <person name="Topel M."/>
            <person name="Pinder M.I.M."/>
            <person name="Johansson O.N."/>
            <person name="Kourtchenko O."/>
            <person name="Godhe A."/>
            <person name="Clarke A.K."/>
        </authorList>
    </citation>
    <scope>NUCLEOTIDE SEQUENCE [LARGE SCALE GENOMIC DNA]</scope>
    <source>
        <strain evidence="1 2">SMS7</strain>
    </source>
</reference>
<dbReference type="AlphaFoldDB" id="A0A221V0I5"/>
<dbReference type="Proteomes" id="UP000204551">
    <property type="component" value="Chromosome"/>
</dbReference>
<evidence type="ECO:0000313" key="1">
    <source>
        <dbReference type="EMBL" id="ASO07033.1"/>
    </source>
</evidence>
<dbReference type="PROSITE" id="PS51257">
    <property type="entry name" value="PROKAR_LIPOPROTEIN"/>
    <property type="match status" value="1"/>
</dbReference>
<dbReference type="KEGG" id="aalg:AREALGSMS7_03614"/>
<dbReference type="eggNOG" id="ENOG5033CAR">
    <property type="taxonomic scope" value="Bacteria"/>
</dbReference>
<gene>
    <name evidence="1" type="ORF">AREALGSMS7_03614</name>
</gene>
<accession>A0A221V0I5</accession>